<feature type="transmembrane region" description="Helical" evidence="5">
    <location>
        <begin position="202"/>
        <end position="224"/>
    </location>
</feature>
<evidence type="ECO:0000256" key="5">
    <source>
        <dbReference type="SAM" id="Phobius"/>
    </source>
</evidence>
<evidence type="ECO:0000313" key="6">
    <source>
        <dbReference type="EMBL" id="HHS53018.1"/>
    </source>
</evidence>
<dbReference type="PANTHER" id="PTHR11048:SF5">
    <property type="entry name" value="DECAPRENYL-PHOSPHATE PHOSPHORIBOSYLTRANSFERASE"/>
    <property type="match status" value="1"/>
</dbReference>
<dbReference type="NCBIfam" id="NF008978">
    <property type="entry name" value="PRK12324.1-4"/>
    <property type="match status" value="1"/>
</dbReference>
<keyword evidence="3 5" id="KW-1133">Transmembrane helix</keyword>
<dbReference type="NCBIfam" id="NF008977">
    <property type="entry name" value="PRK12324.1-2"/>
    <property type="match status" value="1"/>
</dbReference>
<dbReference type="GO" id="GO:0009247">
    <property type="term" value="P:glycolipid biosynthetic process"/>
    <property type="evidence" value="ECO:0007669"/>
    <property type="project" value="TreeGrafter"/>
</dbReference>
<protein>
    <submittedName>
        <fullName evidence="6">Decaprenyl-phosphate phosphoribosyltransferase</fullName>
        <ecNumber evidence="6">2.4.2.45</ecNumber>
    </submittedName>
</protein>
<keyword evidence="6" id="KW-0808">Transferase</keyword>
<dbReference type="EMBL" id="DTLI01000219">
    <property type="protein sequence ID" value="HHS53018.1"/>
    <property type="molecule type" value="Genomic_DNA"/>
</dbReference>
<keyword evidence="4 5" id="KW-0472">Membrane</keyword>
<dbReference type="InterPro" id="IPR039653">
    <property type="entry name" value="Prenyltransferase"/>
</dbReference>
<dbReference type="CDD" id="cd13963">
    <property type="entry name" value="PT_UbiA_2"/>
    <property type="match status" value="1"/>
</dbReference>
<feature type="transmembrane region" description="Helical" evidence="5">
    <location>
        <begin position="236"/>
        <end position="252"/>
    </location>
</feature>
<dbReference type="GO" id="GO:0016765">
    <property type="term" value="F:transferase activity, transferring alkyl or aryl (other than methyl) groups"/>
    <property type="evidence" value="ECO:0007669"/>
    <property type="project" value="InterPro"/>
</dbReference>
<dbReference type="AlphaFoldDB" id="A0A7C6EBL9"/>
<keyword evidence="2 5" id="KW-0812">Transmembrane</keyword>
<dbReference type="GO" id="GO:0005886">
    <property type="term" value="C:plasma membrane"/>
    <property type="evidence" value="ECO:0007669"/>
    <property type="project" value="TreeGrafter"/>
</dbReference>
<dbReference type="InterPro" id="IPR000537">
    <property type="entry name" value="UbiA_prenyltransferase"/>
</dbReference>
<evidence type="ECO:0000256" key="1">
    <source>
        <dbReference type="ARBA" id="ARBA00004141"/>
    </source>
</evidence>
<dbReference type="InterPro" id="IPR044878">
    <property type="entry name" value="UbiA_sf"/>
</dbReference>
<dbReference type="EC" id="2.4.2.45" evidence="6"/>
<dbReference type="GO" id="GO:0016757">
    <property type="term" value="F:glycosyltransferase activity"/>
    <property type="evidence" value="ECO:0007669"/>
    <property type="project" value="UniProtKB-KW"/>
</dbReference>
<feature type="transmembrane region" description="Helical" evidence="5">
    <location>
        <begin position="273"/>
        <end position="291"/>
    </location>
</feature>
<accession>A0A7C6EBL9</accession>
<name>A0A7C6EBL9_UNCW3</name>
<gene>
    <name evidence="6" type="ORF">ENW73_09250</name>
</gene>
<feature type="transmembrane region" description="Helical" evidence="5">
    <location>
        <begin position="109"/>
        <end position="126"/>
    </location>
</feature>
<comment type="subcellular location">
    <subcellularLocation>
        <location evidence="1">Membrane</location>
        <topology evidence="1">Multi-pass membrane protein</topology>
    </subcellularLocation>
</comment>
<organism evidence="6">
    <name type="scientific">candidate division WOR-3 bacterium</name>
    <dbReference type="NCBI Taxonomy" id="2052148"/>
    <lineage>
        <taxon>Bacteria</taxon>
        <taxon>Bacteria division WOR-3</taxon>
    </lineage>
</organism>
<dbReference type="Gene3D" id="1.10.357.140">
    <property type="entry name" value="UbiA prenyltransferase"/>
    <property type="match status" value="1"/>
</dbReference>
<evidence type="ECO:0000256" key="4">
    <source>
        <dbReference type="ARBA" id="ARBA00023136"/>
    </source>
</evidence>
<sequence>MMFKNLILTLRPRQWAKNLIIFAGIIFAKKFFELDYLLKTIAAFVIFCLLSGIVYIINDIVDRKADQKHPEKSKRPIAAGLLPVKTAIISAIVLTLFSLVFAYLLSSPFFFVALAYFILMLGYSFFFKKIVILDVLIVATGFALRTFAGTVVISVEISVWLFLCSILLALFLAISKRRHELVYLDNGGLSHRTVLGQYSKQLLDQFIAIVTASTIIAYSIYTIAPETVTKFHSKNLVLTIPFVLYGILRYLYLIYQKQLGGSPERVLLEDKPLIISIIVWLLSVGVIIYFIK</sequence>
<reference evidence="6" key="1">
    <citation type="journal article" date="2020" name="mSystems">
        <title>Genome- and Community-Level Interaction Insights into Carbon Utilization and Element Cycling Functions of Hydrothermarchaeota in Hydrothermal Sediment.</title>
        <authorList>
            <person name="Zhou Z."/>
            <person name="Liu Y."/>
            <person name="Xu W."/>
            <person name="Pan J."/>
            <person name="Luo Z.H."/>
            <person name="Li M."/>
        </authorList>
    </citation>
    <scope>NUCLEOTIDE SEQUENCE [LARGE SCALE GENOMIC DNA]</scope>
    <source>
        <strain evidence="6">SpSt-876</strain>
    </source>
</reference>
<dbReference type="Pfam" id="PF01040">
    <property type="entry name" value="UbiA"/>
    <property type="match status" value="1"/>
</dbReference>
<feature type="transmembrane region" description="Helical" evidence="5">
    <location>
        <begin position="38"/>
        <end position="57"/>
    </location>
</feature>
<proteinExistence type="predicted"/>
<evidence type="ECO:0000256" key="2">
    <source>
        <dbReference type="ARBA" id="ARBA00022692"/>
    </source>
</evidence>
<evidence type="ECO:0000256" key="3">
    <source>
        <dbReference type="ARBA" id="ARBA00022989"/>
    </source>
</evidence>
<comment type="caution">
    <text evidence="6">The sequence shown here is derived from an EMBL/GenBank/DDBJ whole genome shotgun (WGS) entry which is preliminary data.</text>
</comment>
<feature type="transmembrane region" description="Helical" evidence="5">
    <location>
        <begin position="157"/>
        <end position="174"/>
    </location>
</feature>
<dbReference type="PANTHER" id="PTHR11048">
    <property type="entry name" value="PRENYLTRANSFERASES"/>
    <property type="match status" value="1"/>
</dbReference>
<feature type="transmembrane region" description="Helical" evidence="5">
    <location>
        <begin position="78"/>
        <end position="103"/>
    </location>
</feature>
<keyword evidence="6" id="KW-0328">Glycosyltransferase</keyword>